<feature type="transmembrane region" description="Helical" evidence="11">
    <location>
        <begin position="184"/>
        <end position="204"/>
    </location>
</feature>
<evidence type="ECO:0000313" key="13">
    <source>
        <dbReference type="EMBL" id="WFF42651.1"/>
    </source>
</evidence>
<evidence type="ECO:0000256" key="6">
    <source>
        <dbReference type="ARBA" id="ARBA00022692"/>
    </source>
</evidence>
<dbReference type="InterPro" id="IPR013525">
    <property type="entry name" value="ABC2_TM"/>
</dbReference>
<proteinExistence type="inferred from homology"/>
<evidence type="ECO:0000256" key="10">
    <source>
        <dbReference type="ARBA" id="ARBA00023136"/>
    </source>
</evidence>
<evidence type="ECO:0000256" key="4">
    <source>
        <dbReference type="ARBA" id="ARBA00022475"/>
    </source>
</evidence>
<dbReference type="EMBL" id="CP035631">
    <property type="protein sequence ID" value="WFF42651.1"/>
    <property type="molecule type" value="Genomic_DNA"/>
</dbReference>
<dbReference type="Proteomes" id="UP001321526">
    <property type="component" value="Chromosome"/>
</dbReference>
<evidence type="ECO:0000256" key="8">
    <source>
        <dbReference type="ARBA" id="ARBA00022989"/>
    </source>
</evidence>
<reference evidence="13 14" key="1">
    <citation type="submission" date="2019-01" db="EMBL/GenBank/DDBJ databases">
        <title>Genome sequence of Salinicola endophyticus REST5.</title>
        <authorList>
            <person name="Nascimento F.X."/>
        </authorList>
    </citation>
    <scope>NUCLEOTIDE SEQUENCE [LARGE SCALE GENOMIC DNA]</scope>
    <source>
        <strain evidence="13 14">REST5</strain>
    </source>
</reference>
<evidence type="ECO:0000313" key="14">
    <source>
        <dbReference type="Proteomes" id="UP001321526"/>
    </source>
</evidence>
<keyword evidence="5" id="KW-0762">Sugar transport</keyword>
<feature type="transmembrane region" description="Helical" evidence="11">
    <location>
        <begin position="157"/>
        <end position="177"/>
    </location>
</feature>
<accession>A0ABY8FN71</accession>
<evidence type="ECO:0000259" key="12">
    <source>
        <dbReference type="PROSITE" id="PS51012"/>
    </source>
</evidence>
<keyword evidence="4 11" id="KW-1003">Cell membrane</keyword>
<dbReference type="PROSITE" id="PS51012">
    <property type="entry name" value="ABC_TM2"/>
    <property type="match status" value="1"/>
</dbReference>
<organism evidence="13 14">
    <name type="scientific">Salinicola endophyticus</name>
    <dbReference type="NCBI Taxonomy" id="1949083"/>
    <lineage>
        <taxon>Bacteria</taxon>
        <taxon>Pseudomonadati</taxon>
        <taxon>Pseudomonadota</taxon>
        <taxon>Gammaproteobacteria</taxon>
        <taxon>Oceanospirillales</taxon>
        <taxon>Halomonadaceae</taxon>
        <taxon>Salinicola</taxon>
    </lineage>
</organism>
<feature type="transmembrane region" description="Helical" evidence="11">
    <location>
        <begin position="128"/>
        <end position="145"/>
    </location>
</feature>
<dbReference type="PANTHER" id="PTHR30413:SF10">
    <property type="entry name" value="CAPSULE POLYSACCHARIDE EXPORT INNER-MEMBRANE PROTEIN CTRC"/>
    <property type="match status" value="1"/>
</dbReference>
<dbReference type="InterPro" id="IPR047817">
    <property type="entry name" value="ABC2_TM_bact-type"/>
</dbReference>
<evidence type="ECO:0000256" key="9">
    <source>
        <dbReference type="ARBA" id="ARBA00023047"/>
    </source>
</evidence>
<keyword evidence="14" id="KW-1185">Reference proteome</keyword>
<keyword evidence="10 11" id="KW-0472">Membrane</keyword>
<evidence type="ECO:0000256" key="3">
    <source>
        <dbReference type="ARBA" id="ARBA00022448"/>
    </source>
</evidence>
<feature type="transmembrane region" description="Helical" evidence="11">
    <location>
        <begin position="67"/>
        <end position="86"/>
    </location>
</feature>
<keyword evidence="8 11" id="KW-1133">Transmembrane helix</keyword>
<evidence type="ECO:0000256" key="7">
    <source>
        <dbReference type="ARBA" id="ARBA00022903"/>
    </source>
</evidence>
<evidence type="ECO:0000256" key="5">
    <source>
        <dbReference type="ARBA" id="ARBA00022597"/>
    </source>
</evidence>
<dbReference type="RefSeq" id="WP_110674174.1">
    <property type="nucleotide sequence ID" value="NZ_CP035631.1"/>
</dbReference>
<evidence type="ECO:0000256" key="2">
    <source>
        <dbReference type="ARBA" id="ARBA00007783"/>
    </source>
</evidence>
<evidence type="ECO:0000256" key="11">
    <source>
        <dbReference type="RuleBase" id="RU361157"/>
    </source>
</evidence>
<feature type="domain" description="ABC transmembrane type-2" evidence="12">
    <location>
        <begin position="38"/>
        <end position="261"/>
    </location>
</feature>
<comment type="subcellular location">
    <subcellularLocation>
        <location evidence="11">Cell inner membrane</location>
        <topology evidence="11">Multi-pass membrane protein</topology>
    </subcellularLocation>
    <subcellularLocation>
        <location evidence="1">Cell membrane</location>
        <topology evidence="1">Multi-pass membrane protein</topology>
    </subcellularLocation>
</comment>
<dbReference type="PANTHER" id="PTHR30413">
    <property type="entry name" value="INNER MEMBRANE TRANSPORT PERMEASE"/>
    <property type="match status" value="1"/>
</dbReference>
<name>A0ABY8FN71_9GAMM</name>
<feature type="transmembrane region" description="Helical" evidence="11">
    <location>
        <begin position="240"/>
        <end position="258"/>
    </location>
</feature>
<comment type="similarity">
    <text evidence="2 11">Belongs to the ABC-2 integral membrane protein family.</text>
</comment>
<dbReference type="PRINTS" id="PR00164">
    <property type="entry name" value="ABC2TRNSPORT"/>
</dbReference>
<protein>
    <recommendedName>
        <fullName evidence="11">Transport permease protein</fullName>
    </recommendedName>
</protein>
<evidence type="ECO:0000256" key="1">
    <source>
        <dbReference type="ARBA" id="ARBA00004651"/>
    </source>
</evidence>
<sequence length="268" mass="30304">MPSLKYSDGARHPVKVTWDVWSAMFLREMISRTMSDRMAWFWMIFEPIATIGVMVLVRTYFLSGRHVAGADFIPWMVVGLMGFYLFRENMTRPMSAIDSSKGLFTYRQILPIDPVLVRCYVEGSLRTFVFLVFILIGELLGLNLLPDFGLGALFDWFSLWCLGIGLGVFLSAAATLVSEIGRVVKIISLPLLISSCVIIPISYIPHGIQKYVLLNPIVHGIESMRLSFFSGYHTASGVDLSYLWVWALASLSLGLLMHKRFEYKLKAI</sequence>
<keyword evidence="6 11" id="KW-0812">Transmembrane</keyword>
<dbReference type="Pfam" id="PF01061">
    <property type="entry name" value="ABC2_membrane"/>
    <property type="match status" value="1"/>
</dbReference>
<dbReference type="InterPro" id="IPR000412">
    <property type="entry name" value="ABC_2_transport"/>
</dbReference>
<keyword evidence="3 11" id="KW-0813">Transport</keyword>
<gene>
    <name evidence="13" type="ORF">EVC62_14740</name>
</gene>
<keyword evidence="7" id="KW-0972">Capsule biogenesis/degradation</keyword>
<keyword evidence="9" id="KW-0625">Polysaccharide transport</keyword>
<feature type="transmembrane region" description="Helical" evidence="11">
    <location>
        <begin position="39"/>
        <end position="61"/>
    </location>
</feature>